<organism evidence="1 2">
    <name type="scientific">Brassica napus</name>
    <name type="common">Rape</name>
    <dbReference type="NCBI Taxonomy" id="3708"/>
    <lineage>
        <taxon>Eukaryota</taxon>
        <taxon>Viridiplantae</taxon>
        <taxon>Streptophyta</taxon>
        <taxon>Embryophyta</taxon>
        <taxon>Tracheophyta</taxon>
        <taxon>Spermatophyta</taxon>
        <taxon>Magnoliopsida</taxon>
        <taxon>eudicotyledons</taxon>
        <taxon>Gunneridae</taxon>
        <taxon>Pentapetalae</taxon>
        <taxon>rosids</taxon>
        <taxon>malvids</taxon>
        <taxon>Brassicales</taxon>
        <taxon>Brassicaceae</taxon>
        <taxon>Brassiceae</taxon>
        <taxon>Brassica</taxon>
    </lineage>
</organism>
<feature type="non-terminal residue" evidence="1">
    <location>
        <position position="146"/>
    </location>
</feature>
<keyword evidence="2" id="KW-1185">Reference proteome</keyword>
<name>A0ABQ7YAJ5_BRANA</name>
<evidence type="ECO:0000313" key="2">
    <source>
        <dbReference type="Proteomes" id="UP000824890"/>
    </source>
</evidence>
<proteinExistence type="predicted"/>
<dbReference type="EMBL" id="JAGKQM010000018">
    <property type="protein sequence ID" value="KAH0864719.1"/>
    <property type="molecule type" value="Genomic_DNA"/>
</dbReference>
<evidence type="ECO:0000313" key="1">
    <source>
        <dbReference type="EMBL" id="KAH0864719.1"/>
    </source>
</evidence>
<protein>
    <submittedName>
        <fullName evidence="1">Uncharacterized protein</fullName>
    </submittedName>
</protein>
<sequence>MLETTKKTISNRFQFLRFLATIWVVDDEFEDSRVVSPWKSATMLYISTLFERGNRDEAVTRQFLGLIMKEKIRFSQQWRRKQTMSTSRVVMGNKQCFPLMWILMRCIILSTQMDNVFQSQMKRTQARRGSSLSLKGVKQVVIRVLS</sequence>
<gene>
    <name evidence="1" type="ORF">HID58_081930</name>
</gene>
<comment type="caution">
    <text evidence="1">The sequence shown here is derived from an EMBL/GenBank/DDBJ whole genome shotgun (WGS) entry which is preliminary data.</text>
</comment>
<reference evidence="1 2" key="1">
    <citation type="submission" date="2021-05" db="EMBL/GenBank/DDBJ databases">
        <title>Genome Assembly of Synthetic Allotetraploid Brassica napus Reveals Homoeologous Exchanges between Subgenomes.</title>
        <authorList>
            <person name="Davis J.T."/>
        </authorList>
    </citation>
    <scope>NUCLEOTIDE SEQUENCE [LARGE SCALE GENOMIC DNA]</scope>
    <source>
        <strain evidence="2">cv. Da-Ae</strain>
        <tissue evidence="1">Seedling</tissue>
    </source>
</reference>
<accession>A0ABQ7YAJ5</accession>
<dbReference type="Proteomes" id="UP000824890">
    <property type="component" value="Unassembled WGS sequence"/>
</dbReference>